<sequence>MNTLRVTLPLLFAGLVATAGAAAGQPPATPRIGVPVATDDGSADCGQAQITPPIMRRTTARYGGVQVTAAAAPAPPSPAAPPAYAVEEASAGQASVARLAVMPTGMMDTSNYRHRDTNPVHLAASEPVSTFSIDVDTGSYTNVRHMLQQGQLPPADAVRSEEFINYFDYGYALPSDRSQPFSVTTELAHAPWNADRELLLVGIQGYKVPANQIPAANLVFLVDVSGSMDEPDKLPLLKASLRQIVPKLRAQDRVSLVTYAGATCVALRSTAGNEHAKILAAIDALHAGGSTNGAAGIDLAYAQAAKGFIKGGVNRVILATDGDFNVGTVSIEALKTRIEDKRKSGIALTTLGFGEGNYNDAMAVELADVGNGSHHYIDSLEEGRRVLVDEMSATLMTIAKDVKIQVEFNPAVVTEYRLIGYEKRMLAREDFNNDAVDAGEIGAGAHVTAIYEVTLKDSKARRIDPLRYGSSTPATGKGSELAFLRLRYKPADGGASKLIEQPLSAQVATSPSERMRFAAAVAAFADNLRGGKYSDGFGYDKVATLARDALGADPGGYRAQLAKLADMAGGMQTP</sequence>
<keyword evidence="4" id="KW-1185">Reference proteome</keyword>
<keyword evidence="1" id="KW-0732">Signal</keyword>
<dbReference type="Pfam" id="PF12450">
    <property type="entry name" value="vWF_A"/>
    <property type="match status" value="1"/>
</dbReference>
<dbReference type="InterPro" id="IPR022156">
    <property type="entry name" value="Uncharacterised_YfbK_N"/>
</dbReference>
<dbReference type="PROSITE" id="PS50234">
    <property type="entry name" value="VWFA"/>
    <property type="match status" value="1"/>
</dbReference>
<feature type="chain" id="PRO_5030545590" evidence="1">
    <location>
        <begin position="22"/>
        <end position="574"/>
    </location>
</feature>
<dbReference type="CDD" id="cd01465">
    <property type="entry name" value="vWA_subgroup"/>
    <property type="match status" value="1"/>
</dbReference>
<protein>
    <submittedName>
        <fullName evidence="3">VWA domain-containing protein</fullName>
    </submittedName>
</protein>
<dbReference type="InterPro" id="IPR002035">
    <property type="entry name" value="VWF_A"/>
</dbReference>
<reference evidence="3 4" key="1">
    <citation type="submission" date="2020-03" db="EMBL/GenBank/DDBJ databases">
        <authorList>
            <person name="Lai Q."/>
        </authorList>
    </citation>
    <scope>NUCLEOTIDE SEQUENCE [LARGE SCALE GENOMIC DNA]</scope>
    <source>
        <strain evidence="3 4">CCUG 25036</strain>
    </source>
</reference>
<feature type="domain" description="VWFA" evidence="2">
    <location>
        <begin position="217"/>
        <end position="402"/>
    </location>
</feature>
<dbReference type="PANTHER" id="PTHR10166:SF37">
    <property type="entry name" value="STOLID, ISOFORM H"/>
    <property type="match status" value="1"/>
</dbReference>
<evidence type="ECO:0000313" key="3">
    <source>
        <dbReference type="EMBL" id="NII07162.1"/>
    </source>
</evidence>
<dbReference type="Pfam" id="PF12034">
    <property type="entry name" value="YfbK_C"/>
    <property type="match status" value="1"/>
</dbReference>
<evidence type="ECO:0000313" key="4">
    <source>
        <dbReference type="Proteomes" id="UP000490980"/>
    </source>
</evidence>
<gene>
    <name evidence="3" type="ORF">HBF25_12285</name>
</gene>
<comment type="caution">
    <text evidence="3">The sequence shown here is derived from an EMBL/GenBank/DDBJ whole genome shotgun (WGS) entry which is preliminary data.</text>
</comment>
<feature type="signal peptide" evidence="1">
    <location>
        <begin position="1"/>
        <end position="21"/>
    </location>
</feature>
<evidence type="ECO:0000259" key="2">
    <source>
        <dbReference type="PROSITE" id="PS50234"/>
    </source>
</evidence>
<dbReference type="InterPro" id="IPR021908">
    <property type="entry name" value="YfbK_C"/>
</dbReference>
<evidence type="ECO:0000256" key="1">
    <source>
        <dbReference type="SAM" id="SignalP"/>
    </source>
</evidence>
<dbReference type="InterPro" id="IPR036465">
    <property type="entry name" value="vWFA_dom_sf"/>
</dbReference>
<dbReference type="SUPFAM" id="SSF53300">
    <property type="entry name" value="vWA-like"/>
    <property type="match status" value="1"/>
</dbReference>
<dbReference type="PANTHER" id="PTHR10166">
    <property type="entry name" value="VOLTAGE-DEPENDENT CALCIUM CHANNEL SUBUNIT ALPHA-2/DELTA-RELATED"/>
    <property type="match status" value="1"/>
</dbReference>
<dbReference type="EMBL" id="JAARLZ010000006">
    <property type="protein sequence ID" value="NII07162.1"/>
    <property type="molecule type" value="Genomic_DNA"/>
</dbReference>
<dbReference type="SMART" id="SM00327">
    <property type="entry name" value="VWA"/>
    <property type="match status" value="1"/>
</dbReference>
<dbReference type="Proteomes" id="UP000490980">
    <property type="component" value="Unassembled WGS sequence"/>
</dbReference>
<dbReference type="InterPro" id="IPR051173">
    <property type="entry name" value="Ca_channel_alpha-2/delta"/>
</dbReference>
<accession>A0A7X5ZIR9</accession>
<dbReference type="Pfam" id="PF00092">
    <property type="entry name" value="VWA"/>
    <property type="match status" value="1"/>
</dbReference>
<dbReference type="Gene3D" id="3.40.50.410">
    <property type="entry name" value="von Willebrand factor, type A domain"/>
    <property type="match status" value="1"/>
</dbReference>
<dbReference type="RefSeq" id="WP_166948811.1">
    <property type="nucleotide sequence ID" value="NZ_JAARLZ010000006.1"/>
</dbReference>
<dbReference type="AlphaFoldDB" id="A0A7X5ZIR9"/>
<name>A0A7X5ZIR9_9GAMM</name>
<organism evidence="3 4">
    <name type="scientific">Luteibacter anthropi</name>
    <dbReference type="NCBI Taxonomy" id="564369"/>
    <lineage>
        <taxon>Bacteria</taxon>
        <taxon>Pseudomonadati</taxon>
        <taxon>Pseudomonadota</taxon>
        <taxon>Gammaproteobacteria</taxon>
        <taxon>Lysobacterales</taxon>
        <taxon>Rhodanobacteraceae</taxon>
        <taxon>Luteibacter</taxon>
    </lineage>
</organism>
<proteinExistence type="predicted"/>